<keyword evidence="12" id="KW-1185">Reference proteome</keyword>
<feature type="transmembrane region" description="Helical" evidence="9">
    <location>
        <begin position="74"/>
        <end position="101"/>
    </location>
</feature>
<dbReference type="EC" id="2.7.13.3" evidence="2"/>
<keyword evidence="4" id="KW-0808">Transferase</keyword>
<name>A0A2D2AZ73_9CAUL</name>
<keyword evidence="3" id="KW-0597">Phosphoprotein</keyword>
<dbReference type="SUPFAM" id="SSF55874">
    <property type="entry name" value="ATPase domain of HSP90 chaperone/DNA topoisomerase II/histidine kinase"/>
    <property type="match status" value="1"/>
</dbReference>
<dbReference type="InterPro" id="IPR036097">
    <property type="entry name" value="HisK_dim/P_sf"/>
</dbReference>
<dbReference type="PROSITE" id="PS50109">
    <property type="entry name" value="HIS_KIN"/>
    <property type="match status" value="1"/>
</dbReference>
<dbReference type="Pfam" id="PF00512">
    <property type="entry name" value="HisKA"/>
    <property type="match status" value="1"/>
</dbReference>
<evidence type="ECO:0000256" key="2">
    <source>
        <dbReference type="ARBA" id="ARBA00012438"/>
    </source>
</evidence>
<dbReference type="CDD" id="cd00082">
    <property type="entry name" value="HisKA"/>
    <property type="match status" value="1"/>
</dbReference>
<dbReference type="Pfam" id="PF08521">
    <property type="entry name" value="2CSK_N"/>
    <property type="match status" value="1"/>
</dbReference>
<dbReference type="AlphaFoldDB" id="A0A2D2AZ73"/>
<feature type="domain" description="Histidine kinase" evidence="10">
    <location>
        <begin position="312"/>
        <end position="521"/>
    </location>
</feature>
<keyword evidence="9" id="KW-0472">Membrane</keyword>
<accession>A0A2D2AZ73</accession>
<dbReference type="KEGG" id="cmb:CSW64_13280"/>
<comment type="catalytic activity">
    <reaction evidence="1">
        <text>ATP + protein L-histidine = ADP + protein N-phospho-L-histidine.</text>
        <dbReference type="EC" id="2.7.13.3"/>
    </reaction>
</comment>
<dbReference type="InterPro" id="IPR003594">
    <property type="entry name" value="HATPase_dom"/>
</dbReference>
<evidence type="ECO:0000313" key="11">
    <source>
        <dbReference type="EMBL" id="ATQ43319.1"/>
    </source>
</evidence>
<evidence type="ECO:0000256" key="9">
    <source>
        <dbReference type="SAM" id="Phobius"/>
    </source>
</evidence>
<evidence type="ECO:0000256" key="5">
    <source>
        <dbReference type="ARBA" id="ARBA00022692"/>
    </source>
</evidence>
<proteinExistence type="predicted"/>
<feature type="compositionally biased region" description="Basic residues" evidence="8">
    <location>
        <begin position="9"/>
        <end position="32"/>
    </location>
</feature>
<organism evidence="11 12">
    <name type="scientific">Caulobacter mirabilis</name>
    <dbReference type="NCBI Taxonomy" id="69666"/>
    <lineage>
        <taxon>Bacteria</taxon>
        <taxon>Pseudomonadati</taxon>
        <taxon>Pseudomonadota</taxon>
        <taxon>Alphaproteobacteria</taxon>
        <taxon>Caulobacterales</taxon>
        <taxon>Caulobacteraceae</taxon>
        <taxon>Caulobacter</taxon>
    </lineage>
</organism>
<dbReference type="InterPro" id="IPR050428">
    <property type="entry name" value="TCS_sensor_his_kinase"/>
</dbReference>
<dbReference type="PANTHER" id="PTHR45436">
    <property type="entry name" value="SENSOR HISTIDINE KINASE YKOH"/>
    <property type="match status" value="1"/>
</dbReference>
<dbReference type="SMART" id="SM00388">
    <property type="entry name" value="HisKA"/>
    <property type="match status" value="1"/>
</dbReference>
<feature type="region of interest" description="Disordered" evidence="8">
    <location>
        <begin position="1"/>
        <end position="68"/>
    </location>
</feature>
<dbReference type="SMART" id="SM00387">
    <property type="entry name" value="HATPase_c"/>
    <property type="match status" value="1"/>
</dbReference>
<dbReference type="Gene3D" id="3.30.565.10">
    <property type="entry name" value="Histidine kinase-like ATPase, C-terminal domain"/>
    <property type="match status" value="1"/>
</dbReference>
<evidence type="ECO:0000313" key="12">
    <source>
        <dbReference type="Proteomes" id="UP000228945"/>
    </source>
</evidence>
<feature type="transmembrane region" description="Helical" evidence="9">
    <location>
        <begin position="225"/>
        <end position="252"/>
    </location>
</feature>
<dbReference type="Gene3D" id="1.10.287.130">
    <property type="match status" value="1"/>
</dbReference>
<dbReference type="InterPro" id="IPR013727">
    <property type="entry name" value="2CSK_N"/>
</dbReference>
<dbReference type="Pfam" id="PF02518">
    <property type="entry name" value="HATPase_c"/>
    <property type="match status" value="1"/>
</dbReference>
<evidence type="ECO:0000256" key="7">
    <source>
        <dbReference type="ARBA" id="ARBA00022989"/>
    </source>
</evidence>
<dbReference type="OrthoDB" id="913606at2"/>
<evidence type="ECO:0000256" key="1">
    <source>
        <dbReference type="ARBA" id="ARBA00000085"/>
    </source>
</evidence>
<sequence>MGGAEGAGRPRRPSRKPRPARRRDVSRRRIRRAERAGRPRRPSAPQASAGRSQPAHAQRTRLQARPVRRSPPSLVLRLLVAQIIPLALLAAALAAGGAIVAHRIVERTSDRLLAGSVSAIVEQIGAENGQATVSIPPWSLGLLDGPERDAVFYSVRQGDRLVTGYSDLQAAAPPPPNEMRFRDGRIREMPIRIAETTVDVPGVADPIVVVVAQTLDSRRAGVLELLSGLIALPVLLVGGAALLIWPAVLWSLRPLDRLVRRLTDQSAGRRADYAPADLSRVPVEIAPVVRAYNGLLASLERSASALERFAPDASHQLRTPLSVITANLALLAGRSGSRDESAALIQDSRDASARLNLMLKQLLALARAETAAASGQADLQEVVDQVVLDTARNHRHARLHRRLPASALTVRGDPVLLVELLNNLVSNAVNYGGGEVFLWAPPVGTDITVLVWDRGPGIAEADLAHLAERFYRGDQARGADGAGLGLAIVHAISDAFGIAIEVQNRRRRKGLVVRLRFSPAHIRGTQATGSPPLAQI</sequence>
<evidence type="ECO:0000259" key="10">
    <source>
        <dbReference type="PROSITE" id="PS50109"/>
    </source>
</evidence>
<dbReference type="EMBL" id="CP024201">
    <property type="protein sequence ID" value="ATQ43319.1"/>
    <property type="molecule type" value="Genomic_DNA"/>
</dbReference>
<feature type="compositionally biased region" description="Low complexity" evidence="8">
    <location>
        <begin position="43"/>
        <end position="55"/>
    </location>
</feature>
<dbReference type="CDD" id="cd00075">
    <property type="entry name" value="HATPase"/>
    <property type="match status" value="1"/>
</dbReference>
<evidence type="ECO:0000256" key="3">
    <source>
        <dbReference type="ARBA" id="ARBA00022553"/>
    </source>
</evidence>
<evidence type="ECO:0000256" key="8">
    <source>
        <dbReference type="SAM" id="MobiDB-lite"/>
    </source>
</evidence>
<dbReference type="InterPro" id="IPR003661">
    <property type="entry name" value="HisK_dim/P_dom"/>
</dbReference>
<keyword evidence="6 11" id="KW-0418">Kinase</keyword>
<dbReference type="GO" id="GO:0000155">
    <property type="term" value="F:phosphorelay sensor kinase activity"/>
    <property type="evidence" value="ECO:0007669"/>
    <property type="project" value="InterPro"/>
</dbReference>
<dbReference type="InterPro" id="IPR005467">
    <property type="entry name" value="His_kinase_dom"/>
</dbReference>
<protein>
    <recommendedName>
        <fullName evidence="2">histidine kinase</fullName>
        <ecNumber evidence="2">2.7.13.3</ecNumber>
    </recommendedName>
</protein>
<gene>
    <name evidence="11" type="ORF">CSW64_13280</name>
</gene>
<dbReference type="InterPro" id="IPR036890">
    <property type="entry name" value="HATPase_C_sf"/>
</dbReference>
<evidence type="ECO:0000256" key="4">
    <source>
        <dbReference type="ARBA" id="ARBA00022679"/>
    </source>
</evidence>
<evidence type="ECO:0000256" key="6">
    <source>
        <dbReference type="ARBA" id="ARBA00022777"/>
    </source>
</evidence>
<keyword evidence="7 9" id="KW-1133">Transmembrane helix</keyword>
<dbReference type="PANTHER" id="PTHR45436:SF5">
    <property type="entry name" value="SENSOR HISTIDINE KINASE TRCS"/>
    <property type="match status" value="1"/>
</dbReference>
<reference evidence="11 12" key="1">
    <citation type="submission" date="2017-10" db="EMBL/GenBank/DDBJ databases">
        <title>Genome sequence of Caulobacter mirabilis FWC38.</title>
        <authorList>
            <person name="Fiebig A."/>
            <person name="Crosson S."/>
        </authorList>
    </citation>
    <scope>NUCLEOTIDE SEQUENCE [LARGE SCALE GENOMIC DNA]</scope>
    <source>
        <strain evidence="11 12">FWC 38</strain>
    </source>
</reference>
<dbReference type="SUPFAM" id="SSF47384">
    <property type="entry name" value="Homodimeric domain of signal transducing histidine kinase"/>
    <property type="match status" value="1"/>
</dbReference>
<dbReference type="Proteomes" id="UP000228945">
    <property type="component" value="Chromosome"/>
</dbReference>
<keyword evidence="5 9" id="KW-0812">Transmembrane</keyword>